<reference evidence="2" key="1">
    <citation type="journal article" date="2020" name="Nature">
        <title>Giant virus diversity and host interactions through global metagenomics.</title>
        <authorList>
            <person name="Schulz F."/>
            <person name="Roux S."/>
            <person name="Paez-Espino D."/>
            <person name="Jungbluth S."/>
            <person name="Walsh D.A."/>
            <person name="Denef V.J."/>
            <person name="McMahon K.D."/>
            <person name="Konstantinidis K.T."/>
            <person name="Eloe-Fadrosh E.A."/>
            <person name="Kyrpides N.C."/>
            <person name="Woyke T."/>
        </authorList>
    </citation>
    <scope>NUCLEOTIDE SEQUENCE</scope>
    <source>
        <strain evidence="2">GVMAG-M-3300027804-48</strain>
    </source>
</reference>
<protein>
    <submittedName>
        <fullName evidence="2">Uncharacterized protein</fullName>
    </submittedName>
</protein>
<feature type="transmembrane region" description="Helical" evidence="1">
    <location>
        <begin position="6"/>
        <end position="25"/>
    </location>
</feature>
<dbReference type="EMBL" id="MN740493">
    <property type="protein sequence ID" value="QHU29722.1"/>
    <property type="molecule type" value="Genomic_DNA"/>
</dbReference>
<keyword evidence="1" id="KW-1133">Transmembrane helix</keyword>
<evidence type="ECO:0000256" key="1">
    <source>
        <dbReference type="SAM" id="Phobius"/>
    </source>
</evidence>
<organism evidence="2">
    <name type="scientific">viral metagenome</name>
    <dbReference type="NCBI Taxonomy" id="1070528"/>
    <lineage>
        <taxon>unclassified sequences</taxon>
        <taxon>metagenomes</taxon>
        <taxon>organismal metagenomes</taxon>
    </lineage>
</organism>
<sequence length="384" mass="44543">MTLIKIFGFFIGLFITLLIISHLKINEPFTNVSLSLPSLPTLPTFPNLASIISGHLEIANASPIVDENDDSILPYKGYKFMCINTYKNKIKLSQEQGKWFDIDNDNLFFKFNKLIPIEYNYVNKKQGSPGANINTIQLNGPECFYFANNSETYEITEFTMFMTIKIFTCTNTNNIIFEMTGNTLTTDKITPTYTTSIININLILKPNKNYDIHLLVGDKVYKGLADNIAKDIIENTDYLIIGIYYTKDKIGLVFNSKVYEYENLTKNNITLGSSPIIINKTGSINMHLYNFVYYKTLFDFQYYDYLTRYNNYYLSGLNNKECVVPTTTILDEPQIKREPLFDKITLPDFKFPLLHNFFEPFKQLNDEEEPDFIKKDIDYINKLE</sequence>
<keyword evidence="1" id="KW-0472">Membrane</keyword>
<keyword evidence="1" id="KW-0812">Transmembrane</keyword>
<accession>A0A6C0LKK6</accession>
<proteinExistence type="predicted"/>
<name>A0A6C0LKK6_9ZZZZ</name>
<evidence type="ECO:0000313" key="2">
    <source>
        <dbReference type="EMBL" id="QHU29722.1"/>
    </source>
</evidence>
<dbReference type="AlphaFoldDB" id="A0A6C0LKK6"/>